<keyword evidence="2" id="KW-0539">Nucleus</keyword>
<evidence type="ECO:0000256" key="2">
    <source>
        <dbReference type="ARBA" id="ARBA00023242"/>
    </source>
</evidence>
<dbReference type="Pfam" id="PF01393">
    <property type="entry name" value="Chromo_shadow"/>
    <property type="match status" value="1"/>
</dbReference>
<proteinExistence type="predicted"/>
<dbReference type="InterPro" id="IPR016197">
    <property type="entry name" value="Chromo-like_dom_sf"/>
</dbReference>
<dbReference type="CDD" id="cd00034">
    <property type="entry name" value="CSD"/>
    <property type="match status" value="1"/>
</dbReference>
<accession>A0A1I8A2X0</accession>
<sequence>MSASQNGKPKDEQSSSSNSPHTEDQDEPIYKRLRNTRPDLEIMTVPVEDENGMETEKTIQVSVRREGFNKGLEPLQIVSVTRCGEMTFMVIQFKDWDHLDLVPSSEALERCPKLVLGFFEKYVPYV</sequence>
<evidence type="ECO:0000256" key="3">
    <source>
        <dbReference type="SAM" id="MobiDB-lite"/>
    </source>
</evidence>
<reference evidence="6" key="1">
    <citation type="submission" date="2016-11" db="UniProtKB">
        <authorList>
            <consortium name="WormBaseParasite"/>
        </authorList>
    </citation>
    <scope>IDENTIFICATION</scope>
</reference>
<evidence type="ECO:0000313" key="6">
    <source>
        <dbReference type="WBParaSite" id="L893_g3232.t1"/>
    </source>
</evidence>
<comment type="subcellular location">
    <subcellularLocation>
        <location evidence="1">Nucleus</location>
    </subcellularLocation>
</comment>
<keyword evidence="5" id="KW-1185">Reference proteome</keyword>
<name>A0A1I8A2X0_9BILA</name>
<organism evidence="5 6">
    <name type="scientific">Steinernema glaseri</name>
    <dbReference type="NCBI Taxonomy" id="37863"/>
    <lineage>
        <taxon>Eukaryota</taxon>
        <taxon>Metazoa</taxon>
        <taxon>Ecdysozoa</taxon>
        <taxon>Nematoda</taxon>
        <taxon>Chromadorea</taxon>
        <taxon>Rhabditida</taxon>
        <taxon>Tylenchina</taxon>
        <taxon>Panagrolaimomorpha</taxon>
        <taxon>Strongyloidoidea</taxon>
        <taxon>Steinernematidae</taxon>
        <taxon>Steinernema</taxon>
    </lineage>
</organism>
<dbReference type="SUPFAM" id="SSF54160">
    <property type="entry name" value="Chromo domain-like"/>
    <property type="match status" value="1"/>
</dbReference>
<feature type="domain" description="Chromo shadow" evidence="4">
    <location>
        <begin position="76"/>
        <end position="121"/>
    </location>
</feature>
<evidence type="ECO:0000313" key="5">
    <source>
        <dbReference type="Proteomes" id="UP000095287"/>
    </source>
</evidence>
<dbReference type="GO" id="GO:0005634">
    <property type="term" value="C:nucleus"/>
    <property type="evidence" value="ECO:0007669"/>
    <property type="project" value="UniProtKB-SubCell"/>
</dbReference>
<dbReference type="WBParaSite" id="L893_g3232.t1">
    <property type="protein sequence ID" value="L893_g3232.t1"/>
    <property type="gene ID" value="L893_g3232"/>
</dbReference>
<evidence type="ECO:0000256" key="1">
    <source>
        <dbReference type="ARBA" id="ARBA00004123"/>
    </source>
</evidence>
<evidence type="ECO:0000259" key="4">
    <source>
        <dbReference type="Pfam" id="PF01393"/>
    </source>
</evidence>
<dbReference type="InterPro" id="IPR008251">
    <property type="entry name" value="Chromo_shadow_dom"/>
</dbReference>
<feature type="region of interest" description="Disordered" evidence="3">
    <location>
        <begin position="1"/>
        <end position="35"/>
    </location>
</feature>
<dbReference type="AlphaFoldDB" id="A0A1I8A2X0"/>
<dbReference type="Proteomes" id="UP000095287">
    <property type="component" value="Unplaced"/>
</dbReference>
<protein>
    <submittedName>
        <fullName evidence="6">ChSh domain-containing protein</fullName>
    </submittedName>
</protein>
<dbReference type="Gene3D" id="2.40.50.40">
    <property type="match status" value="1"/>
</dbReference>